<name>A0AAX2RNH1_BURCE</name>
<dbReference type="AlphaFoldDB" id="A0AAX2RNH1"/>
<reference evidence="2 3" key="1">
    <citation type="submission" date="2019-03" db="EMBL/GenBank/DDBJ databases">
        <title>Burkholderia cepacia outbreak.</title>
        <authorList>
            <person name="Farzana R."/>
            <person name="Walsh T.R."/>
        </authorList>
    </citation>
    <scope>NUCLEOTIDE SEQUENCE [LARGE SCALE GENOMIC DNA]</scope>
    <source>
        <strain evidence="3">d13</strain>
    </source>
</reference>
<dbReference type="Pfam" id="PF00535">
    <property type="entry name" value="Glycos_transf_2"/>
    <property type="match status" value="1"/>
</dbReference>
<dbReference type="CDD" id="cd00761">
    <property type="entry name" value="Glyco_tranf_GTA_type"/>
    <property type="match status" value="1"/>
</dbReference>
<evidence type="ECO:0000313" key="2">
    <source>
        <dbReference type="EMBL" id="TEU44608.1"/>
    </source>
</evidence>
<dbReference type="InterPro" id="IPR029044">
    <property type="entry name" value="Nucleotide-diphossugar_trans"/>
</dbReference>
<evidence type="ECO:0000313" key="3">
    <source>
        <dbReference type="Proteomes" id="UP000298234"/>
    </source>
</evidence>
<sequence length="640" mass="71711">MNTLCDFIIEKADVLRQEVGTILVSHALMGEAQQQAHGFTAFLRNGQGRSFQKIQDLALDGSSEPDRRISSNLVAVVGADFEAWGELRALMQRIGAGESGSVVVLVPAGQDAMSQASLSQFVAECAIRTQAFGFSGEVRIASQCDGAELGAVVLKRLRPATSLGKVLESLSPGDEGRVAVLTLGACASGIGRSTPREPLFTVLTRTQGSRMETLGEVFLCLSAQTVDDFEHLVVAHNATPEAVSEIRELIDSQSASMRERIRFEEVIGGTRTTPLNAGFGMARGKYVIILDDDDIVFANWLETFRAIAREMPGALLRATAVRQEFTWAYVEGKRAARAISAMHRDYASQFDYFEHLEVSQTPPVSIAFPRNVFANYGLRFDETLTTTEDWDFIMRCASRVGVGSSEEITCIYRWWSEAESSRTLHSKSEWVDNHTRIQDKIDAEINLMEAGSMRKFREISEKMDEYLRWANKMHHDLIDLQLATNSNDVEEIKQKIAAISDDVQHEIVVMSGDSSPEVLYSPPQQDLLPPPRVPFWKKIISGSRAMAQMRASQRRKIIETSGIFDANWYLSTYLDVAEQKVDPLVHFIQFGSRELRSPSARFNARSYYVENADVRDQKIEPVFHFLLFGKREGRRYQEHV</sequence>
<dbReference type="Proteomes" id="UP000298234">
    <property type="component" value="Unassembled WGS sequence"/>
</dbReference>
<evidence type="ECO:0000259" key="1">
    <source>
        <dbReference type="Pfam" id="PF00535"/>
    </source>
</evidence>
<feature type="domain" description="Glycosyltransferase 2-like" evidence="1">
    <location>
        <begin position="212"/>
        <end position="329"/>
    </location>
</feature>
<dbReference type="SUPFAM" id="SSF53448">
    <property type="entry name" value="Nucleotide-diphospho-sugar transferases"/>
    <property type="match status" value="1"/>
</dbReference>
<proteinExistence type="predicted"/>
<organism evidence="2 3">
    <name type="scientific">Burkholderia cepacia</name>
    <name type="common">Pseudomonas cepacia</name>
    <dbReference type="NCBI Taxonomy" id="292"/>
    <lineage>
        <taxon>Bacteria</taxon>
        <taxon>Pseudomonadati</taxon>
        <taxon>Pseudomonadota</taxon>
        <taxon>Betaproteobacteria</taxon>
        <taxon>Burkholderiales</taxon>
        <taxon>Burkholderiaceae</taxon>
        <taxon>Burkholderia</taxon>
        <taxon>Burkholderia cepacia complex</taxon>
    </lineage>
</organism>
<gene>
    <name evidence="2" type="ORF">E3D37_20990</name>
</gene>
<protein>
    <submittedName>
        <fullName evidence="2">Glycosyltransferase</fullName>
    </submittedName>
</protein>
<accession>A0AAX2RNH1</accession>
<dbReference type="Gene3D" id="3.90.550.10">
    <property type="entry name" value="Spore Coat Polysaccharide Biosynthesis Protein SpsA, Chain A"/>
    <property type="match status" value="1"/>
</dbReference>
<dbReference type="EMBL" id="SNSQ01000024">
    <property type="protein sequence ID" value="TEU44608.1"/>
    <property type="molecule type" value="Genomic_DNA"/>
</dbReference>
<comment type="caution">
    <text evidence="2">The sequence shown here is derived from an EMBL/GenBank/DDBJ whole genome shotgun (WGS) entry which is preliminary data.</text>
</comment>
<dbReference type="InterPro" id="IPR001173">
    <property type="entry name" value="Glyco_trans_2-like"/>
</dbReference>
<dbReference type="RefSeq" id="WP_134255614.1">
    <property type="nucleotide sequence ID" value="NZ_JAIZQB010000013.1"/>
</dbReference>